<dbReference type="AlphaFoldDB" id="A0A9P6QRQ5"/>
<dbReference type="GO" id="GO:0016773">
    <property type="term" value="F:phosphotransferase activity, alcohol group as acceptor"/>
    <property type="evidence" value="ECO:0007669"/>
    <property type="project" value="UniProtKB-ARBA"/>
</dbReference>
<dbReference type="Proteomes" id="UP000823405">
    <property type="component" value="Unassembled WGS sequence"/>
</dbReference>
<dbReference type="SMART" id="SM00046">
    <property type="entry name" value="DAGKc"/>
    <property type="match status" value="1"/>
</dbReference>
<dbReference type="GO" id="GO:0046512">
    <property type="term" value="P:sphingosine biosynthetic process"/>
    <property type="evidence" value="ECO:0007669"/>
    <property type="project" value="TreeGrafter"/>
</dbReference>
<feature type="non-terminal residue" evidence="3">
    <location>
        <position position="1"/>
    </location>
</feature>
<accession>A0A9P6QRQ5</accession>
<dbReference type="InterPro" id="IPR050187">
    <property type="entry name" value="Lipid_Phosphate_FormReg"/>
</dbReference>
<evidence type="ECO:0000256" key="1">
    <source>
        <dbReference type="SAM" id="MobiDB-lite"/>
    </source>
</evidence>
<feature type="domain" description="DAGKc" evidence="2">
    <location>
        <begin position="2"/>
        <end position="139"/>
    </location>
</feature>
<dbReference type="OrthoDB" id="3853857at2759"/>
<dbReference type="Gene3D" id="2.60.200.40">
    <property type="match status" value="1"/>
</dbReference>
<dbReference type="GO" id="GO:0016020">
    <property type="term" value="C:membrane"/>
    <property type="evidence" value="ECO:0007669"/>
    <property type="project" value="TreeGrafter"/>
</dbReference>
<organism evidence="3 4">
    <name type="scientific">Linnemannia gamsii</name>
    <dbReference type="NCBI Taxonomy" id="64522"/>
    <lineage>
        <taxon>Eukaryota</taxon>
        <taxon>Fungi</taxon>
        <taxon>Fungi incertae sedis</taxon>
        <taxon>Mucoromycota</taxon>
        <taxon>Mortierellomycotina</taxon>
        <taxon>Mortierellomycetes</taxon>
        <taxon>Mortierellales</taxon>
        <taxon>Mortierellaceae</taxon>
        <taxon>Linnemannia</taxon>
    </lineage>
</organism>
<feature type="compositionally biased region" description="Polar residues" evidence="1">
    <location>
        <begin position="198"/>
        <end position="210"/>
    </location>
</feature>
<name>A0A9P6QRQ5_9FUNG</name>
<dbReference type="Gene3D" id="3.40.50.10330">
    <property type="entry name" value="Probable inorganic polyphosphate/atp-NAD kinase, domain 1"/>
    <property type="match status" value="1"/>
</dbReference>
<gene>
    <name evidence="3" type="primary">SPHK1</name>
    <name evidence="3" type="ORF">BGZ97_008697</name>
</gene>
<dbReference type="EMBL" id="JAAAIN010004001">
    <property type="protein sequence ID" value="KAG0283157.1"/>
    <property type="molecule type" value="Genomic_DNA"/>
</dbReference>
<proteinExistence type="predicted"/>
<evidence type="ECO:0000259" key="2">
    <source>
        <dbReference type="PROSITE" id="PS50146"/>
    </source>
</evidence>
<dbReference type="Pfam" id="PF00781">
    <property type="entry name" value="DAGK_cat"/>
    <property type="match status" value="1"/>
</dbReference>
<dbReference type="SUPFAM" id="SSF111331">
    <property type="entry name" value="NAD kinase/diacylglycerol kinase-like"/>
    <property type="match status" value="1"/>
</dbReference>
<dbReference type="GO" id="GO:0001727">
    <property type="term" value="F:lipid kinase activity"/>
    <property type="evidence" value="ECO:0007669"/>
    <property type="project" value="TreeGrafter"/>
</dbReference>
<keyword evidence="3" id="KW-0418">Kinase</keyword>
<dbReference type="GO" id="GO:0005737">
    <property type="term" value="C:cytoplasm"/>
    <property type="evidence" value="ECO:0007669"/>
    <property type="project" value="TreeGrafter"/>
</dbReference>
<comment type="caution">
    <text evidence="3">The sequence shown here is derived from an EMBL/GenBank/DDBJ whole genome shotgun (WGS) entry which is preliminary data.</text>
</comment>
<evidence type="ECO:0000313" key="3">
    <source>
        <dbReference type="EMBL" id="KAG0283157.1"/>
    </source>
</evidence>
<reference evidence="3" key="1">
    <citation type="journal article" date="2020" name="Fungal Divers.">
        <title>Resolving the Mortierellaceae phylogeny through synthesis of multi-gene phylogenetics and phylogenomics.</title>
        <authorList>
            <person name="Vandepol N."/>
            <person name="Liber J."/>
            <person name="Desiro A."/>
            <person name="Na H."/>
            <person name="Kennedy M."/>
            <person name="Barry K."/>
            <person name="Grigoriev I.V."/>
            <person name="Miller A.N."/>
            <person name="O'Donnell K."/>
            <person name="Stajich J.E."/>
            <person name="Bonito G."/>
        </authorList>
    </citation>
    <scope>NUCLEOTIDE SEQUENCE</scope>
    <source>
        <strain evidence="3">NVP60</strain>
    </source>
</reference>
<dbReference type="InterPro" id="IPR016064">
    <property type="entry name" value="NAD/diacylglycerol_kinase_sf"/>
</dbReference>
<dbReference type="InterPro" id="IPR001206">
    <property type="entry name" value="Diacylglycerol_kinase_cat_dom"/>
</dbReference>
<feature type="region of interest" description="Disordered" evidence="1">
    <location>
        <begin position="196"/>
        <end position="220"/>
    </location>
</feature>
<dbReference type="PANTHER" id="PTHR12358:SF31">
    <property type="entry name" value="ACYLGLYCEROL KINASE, MITOCHONDRIAL"/>
    <property type="match status" value="1"/>
</dbReference>
<dbReference type="PANTHER" id="PTHR12358">
    <property type="entry name" value="SPHINGOSINE KINASE"/>
    <property type="match status" value="1"/>
</dbReference>
<dbReference type="PROSITE" id="PS50146">
    <property type="entry name" value="DAGK"/>
    <property type="match status" value="1"/>
</dbReference>
<protein>
    <submittedName>
        <fullName evidence="3">Sphingosine kinase 1</fullName>
    </submittedName>
</protein>
<evidence type="ECO:0000313" key="4">
    <source>
        <dbReference type="Proteomes" id="UP000823405"/>
    </source>
</evidence>
<dbReference type="InterPro" id="IPR017438">
    <property type="entry name" value="ATP-NAD_kinase_N"/>
</dbReference>
<sequence length="452" mass="50357">FPKPRRILLLVNPNGGVGKAKRISDTVVKPMLQHSGLTVREQYTEYGRHAVDIAAKVDLDEIDSLVVVSGDGVLHEVINGLLSRPDWDRARKTSIGIVPAGSGNAIAASLGTTNSFVATLAVVRGETSKLDIFSLSQLNKPRIYSMLSFGWGMMADADIESDKYRWLGPLRFDVAGFIRLIRLRRYPGKVYVLPPKYEQQNPSTNEQLTPPQSPNAREPESRFKHLLDSNIKELPKPWSLIPNMPYYSMLLLLNCPNMGETIFFSNTVRFNDGIMRLWYSCETRFMKIFMPFVFDQQNGKMVERGLMQDLECGGILIVPGVEGEPDESSTHKVIDPDSVTSQSARAQNIYQKPGIFDVDGEVMPTARTLIEIHPSLMNILVPEWLYHNDDDNTTAREHEAAAIQAARSQKHSPSSTFGRVIVATAVPIAAAAVFLSTNGHSLVDRFRSAFQL</sequence>
<keyword evidence="4" id="KW-1185">Reference proteome</keyword>
<keyword evidence="3" id="KW-0808">Transferase</keyword>